<keyword evidence="1" id="KW-0433">Leucine-rich repeat</keyword>
<accession>A0A6P9EVR5</accession>
<dbReference type="RefSeq" id="XP_035551719.1">
    <property type="nucleotide sequence ID" value="XM_035695826.1"/>
</dbReference>
<dbReference type="GO" id="GO:0006952">
    <property type="term" value="P:defense response"/>
    <property type="evidence" value="ECO:0007669"/>
    <property type="project" value="InterPro"/>
</dbReference>
<dbReference type="Proteomes" id="UP000235220">
    <property type="component" value="Chromosome 11"/>
</dbReference>
<dbReference type="PANTHER" id="PTHR11017">
    <property type="entry name" value="LEUCINE-RICH REPEAT-CONTAINING PROTEIN"/>
    <property type="match status" value="1"/>
</dbReference>
<feature type="domain" description="Disease resistance protein Roq1-like winged-helix" evidence="4">
    <location>
        <begin position="218"/>
        <end position="281"/>
    </location>
</feature>
<evidence type="ECO:0000313" key="6">
    <source>
        <dbReference type="RefSeq" id="XP_035551719.1"/>
    </source>
</evidence>
<dbReference type="InParanoid" id="A0A6P9EVR5"/>
<feature type="domain" description="NB-ARC" evidence="3">
    <location>
        <begin position="6"/>
        <end position="148"/>
    </location>
</feature>
<proteinExistence type="predicted"/>
<name>A0A6P9EVR5_JUGRE</name>
<evidence type="ECO:0000256" key="1">
    <source>
        <dbReference type="ARBA" id="ARBA00022614"/>
    </source>
</evidence>
<dbReference type="SUPFAM" id="SSF46785">
    <property type="entry name" value="Winged helix' DNA-binding domain"/>
    <property type="match status" value="1"/>
</dbReference>
<dbReference type="Gene3D" id="3.40.50.300">
    <property type="entry name" value="P-loop containing nucleotide triphosphate hydrolases"/>
    <property type="match status" value="1"/>
</dbReference>
<organism evidence="5 6">
    <name type="scientific">Juglans regia</name>
    <name type="common">English walnut</name>
    <dbReference type="NCBI Taxonomy" id="51240"/>
    <lineage>
        <taxon>Eukaryota</taxon>
        <taxon>Viridiplantae</taxon>
        <taxon>Streptophyta</taxon>
        <taxon>Embryophyta</taxon>
        <taxon>Tracheophyta</taxon>
        <taxon>Spermatophyta</taxon>
        <taxon>Magnoliopsida</taxon>
        <taxon>eudicotyledons</taxon>
        <taxon>Gunneridae</taxon>
        <taxon>Pentapetalae</taxon>
        <taxon>rosids</taxon>
        <taxon>fabids</taxon>
        <taxon>Fagales</taxon>
        <taxon>Juglandaceae</taxon>
        <taxon>Juglans</taxon>
    </lineage>
</organism>
<keyword evidence="5" id="KW-1185">Reference proteome</keyword>
<gene>
    <name evidence="6" type="primary">LOC118349889</name>
</gene>
<dbReference type="SUPFAM" id="SSF52540">
    <property type="entry name" value="P-loop containing nucleoside triphosphate hydrolases"/>
    <property type="match status" value="1"/>
</dbReference>
<dbReference type="InterPro" id="IPR042197">
    <property type="entry name" value="Apaf_helical"/>
</dbReference>
<dbReference type="InterPro" id="IPR002182">
    <property type="entry name" value="NB-ARC"/>
</dbReference>
<dbReference type="Pfam" id="PF23282">
    <property type="entry name" value="WHD_ROQ1"/>
    <property type="match status" value="1"/>
</dbReference>
<dbReference type="Gene3D" id="3.80.10.10">
    <property type="entry name" value="Ribonuclease Inhibitor"/>
    <property type="match status" value="1"/>
</dbReference>
<dbReference type="Gene3D" id="1.10.8.430">
    <property type="entry name" value="Helical domain of apoptotic protease-activating factors"/>
    <property type="match status" value="1"/>
</dbReference>
<dbReference type="SUPFAM" id="SSF52058">
    <property type="entry name" value="L domain-like"/>
    <property type="match status" value="1"/>
</dbReference>
<dbReference type="Pfam" id="PF00931">
    <property type="entry name" value="NB-ARC"/>
    <property type="match status" value="1"/>
</dbReference>
<dbReference type="InterPro" id="IPR032675">
    <property type="entry name" value="LRR_dom_sf"/>
</dbReference>
<protein>
    <submittedName>
        <fullName evidence="6">Disease resistance protein RPV1-like</fullName>
    </submittedName>
</protein>
<dbReference type="PRINTS" id="PR00364">
    <property type="entry name" value="DISEASERSIST"/>
</dbReference>
<dbReference type="OrthoDB" id="1357022at2759"/>
<dbReference type="PANTHER" id="PTHR11017:SF559">
    <property type="entry name" value="DISEASE RESISTANCE PROTEIN CHL1"/>
    <property type="match status" value="1"/>
</dbReference>
<evidence type="ECO:0000259" key="3">
    <source>
        <dbReference type="Pfam" id="PF00931"/>
    </source>
</evidence>
<dbReference type="InterPro" id="IPR058192">
    <property type="entry name" value="WHD_ROQ1-like"/>
</dbReference>
<reference evidence="6" key="1">
    <citation type="submission" date="2025-08" db="UniProtKB">
        <authorList>
            <consortium name="RefSeq"/>
        </authorList>
    </citation>
    <scope>IDENTIFICATION</scope>
    <source>
        <tissue evidence="6">Leaves</tissue>
    </source>
</reference>
<dbReference type="InterPro" id="IPR044974">
    <property type="entry name" value="Disease_R_plants"/>
</dbReference>
<dbReference type="GO" id="GO:0043531">
    <property type="term" value="F:ADP binding"/>
    <property type="evidence" value="ECO:0007669"/>
    <property type="project" value="InterPro"/>
</dbReference>
<dbReference type="AlphaFoldDB" id="A0A6P9EVR5"/>
<evidence type="ECO:0000259" key="4">
    <source>
        <dbReference type="Pfam" id="PF23282"/>
    </source>
</evidence>
<dbReference type="InterPro" id="IPR036390">
    <property type="entry name" value="WH_DNA-bd_sf"/>
</dbReference>
<keyword evidence="2" id="KW-0677">Repeat</keyword>
<dbReference type="GeneID" id="118349889"/>
<dbReference type="InterPro" id="IPR027417">
    <property type="entry name" value="P-loop_NTPase"/>
</dbReference>
<evidence type="ECO:0000256" key="2">
    <source>
        <dbReference type="ARBA" id="ARBA00022737"/>
    </source>
</evidence>
<dbReference type="KEGG" id="jre:118349889"/>
<evidence type="ECO:0000313" key="5">
    <source>
        <dbReference type="Proteomes" id="UP000235220"/>
    </source>
</evidence>
<sequence>MVWFRVGRKTLVEVIYDRISYQFEASTFIACIREETRNRGLVSLQKQLLSKIFMEREINIWDDREGMNMVQNRLCYKNVFLVLVDVDREEHLTALAGSHYWFGPGSRIILKGRDNHLLKRHGVNYIYKVNELNNDEALQLFSLANFKKPYPEENYVDLSKGFVKYAQDLHLALKVLGSSLVGRGTNAWKGAWDQLKANPNKGILDILQAGFDGLEDLQKKLFLDIACFFNGEVLDNILMDILKGFGYYPYLNIDILMEKCLITISSKRLRMHDFLQKMGQEKFFDESQEEPVRCSRLWHYKDVLHVLKNNTSFGSLKRFDLSDSQNLLETPNFTGVPSLETLDLDGCTNLSKSYKRLKSFPNEINSKSLEHFYLSDCSRFEKFPDIVENMTTLRLSSLKILDVSDCLALGGIQDMNGEGYLEQLYNGGTAIKFTKFFTMPEFGSNDACSTQ</sequence>